<organism evidence="8 9">
    <name type="scientific">Selenomonas ruminantium</name>
    <dbReference type="NCBI Taxonomy" id="971"/>
    <lineage>
        <taxon>Bacteria</taxon>
        <taxon>Bacillati</taxon>
        <taxon>Bacillota</taxon>
        <taxon>Negativicutes</taxon>
        <taxon>Selenomonadales</taxon>
        <taxon>Selenomonadaceae</taxon>
        <taxon>Selenomonas</taxon>
    </lineage>
</organism>
<dbReference type="SUPFAM" id="SSF53706">
    <property type="entry name" value="Formate dehydrogenase/DMSO reductase, domains 1-3"/>
    <property type="match status" value="1"/>
</dbReference>
<dbReference type="Gene3D" id="2.40.40.20">
    <property type="match status" value="1"/>
</dbReference>
<evidence type="ECO:0000256" key="2">
    <source>
        <dbReference type="ARBA" id="ARBA00022723"/>
    </source>
</evidence>
<dbReference type="PROSITE" id="PS51318">
    <property type="entry name" value="TAT"/>
    <property type="match status" value="1"/>
</dbReference>
<dbReference type="GO" id="GO:0051536">
    <property type="term" value="F:iron-sulfur cluster binding"/>
    <property type="evidence" value="ECO:0007669"/>
    <property type="project" value="UniProtKB-KW"/>
</dbReference>
<dbReference type="PROSITE" id="PS51669">
    <property type="entry name" value="4FE4S_MOW_BIS_MGD"/>
    <property type="match status" value="1"/>
</dbReference>
<dbReference type="InterPro" id="IPR006963">
    <property type="entry name" value="Mopterin_OxRdtase_4Fe-4S_dom"/>
</dbReference>
<comment type="similarity">
    <text evidence="1">Belongs to the prokaryotic molybdopterin-containing oxidoreductase family.</text>
</comment>
<gene>
    <name evidence="8" type="ORF">SAMN05660648_02566</name>
</gene>
<dbReference type="AlphaFoldDB" id="A0A1H3ZRY6"/>
<dbReference type="OrthoDB" id="219031at2"/>
<dbReference type="Pfam" id="PF04879">
    <property type="entry name" value="Molybdop_Fe4S4"/>
    <property type="match status" value="1"/>
</dbReference>
<dbReference type="Pfam" id="PF10518">
    <property type="entry name" value="TAT_signal"/>
    <property type="match status" value="1"/>
</dbReference>
<dbReference type="CDD" id="cd02766">
    <property type="entry name" value="MopB_3"/>
    <property type="match status" value="1"/>
</dbReference>
<evidence type="ECO:0000256" key="4">
    <source>
        <dbReference type="ARBA" id="ARBA00023002"/>
    </source>
</evidence>
<keyword evidence="4" id="KW-0560">Oxidoreductase</keyword>
<evidence type="ECO:0000256" key="5">
    <source>
        <dbReference type="ARBA" id="ARBA00023004"/>
    </source>
</evidence>
<dbReference type="GO" id="GO:0016491">
    <property type="term" value="F:oxidoreductase activity"/>
    <property type="evidence" value="ECO:0007669"/>
    <property type="project" value="UniProtKB-KW"/>
</dbReference>
<dbReference type="SUPFAM" id="SSF50692">
    <property type="entry name" value="ADC-like"/>
    <property type="match status" value="1"/>
</dbReference>
<dbReference type="InterPro" id="IPR019546">
    <property type="entry name" value="TAT_signal_bac_arc"/>
</dbReference>
<reference evidence="8 9" key="1">
    <citation type="submission" date="2016-10" db="EMBL/GenBank/DDBJ databases">
        <authorList>
            <person name="de Groot N.N."/>
        </authorList>
    </citation>
    <scope>NUCLEOTIDE SEQUENCE [LARGE SCALE GENOMIC DNA]</scope>
    <source>
        <strain evidence="8 9">DSM 2872</strain>
    </source>
</reference>
<evidence type="ECO:0000259" key="7">
    <source>
        <dbReference type="PROSITE" id="PS51669"/>
    </source>
</evidence>
<dbReference type="Pfam" id="PF00384">
    <property type="entry name" value="Molybdopterin"/>
    <property type="match status" value="1"/>
</dbReference>
<dbReference type="GO" id="GO:0043546">
    <property type="term" value="F:molybdopterin cofactor binding"/>
    <property type="evidence" value="ECO:0007669"/>
    <property type="project" value="InterPro"/>
</dbReference>
<dbReference type="PANTHER" id="PTHR43742">
    <property type="entry name" value="TRIMETHYLAMINE-N-OXIDE REDUCTASE"/>
    <property type="match status" value="1"/>
</dbReference>
<accession>A0A1H3ZRY6</accession>
<dbReference type="Gene3D" id="2.20.25.90">
    <property type="entry name" value="ADC-like domains"/>
    <property type="match status" value="1"/>
</dbReference>
<evidence type="ECO:0000313" key="8">
    <source>
        <dbReference type="EMBL" id="SEA26365.1"/>
    </source>
</evidence>
<evidence type="ECO:0000256" key="1">
    <source>
        <dbReference type="ARBA" id="ARBA00010312"/>
    </source>
</evidence>
<dbReference type="Pfam" id="PF01568">
    <property type="entry name" value="Molydop_binding"/>
    <property type="match status" value="1"/>
</dbReference>
<keyword evidence="6" id="KW-0411">Iron-sulfur</keyword>
<dbReference type="Gene3D" id="3.40.50.740">
    <property type="match status" value="1"/>
</dbReference>
<protein>
    <submittedName>
        <fullName evidence="8">Tat (Twin-arginine translocation) pathway signal sequence</fullName>
    </submittedName>
</protein>
<dbReference type="Gene3D" id="3.40.228.10">
    <property type="entry name" value="Dimethylsulfoxide Reductase, domain 2"/>
    <property type="match status" value="1"/>
</dbReference>
<dbReference type="CDD" id="cd02775">
    <property type="entry name" value="MopB_CT"/>
    <property type="match status" value="1"/>
</dbReference>
<feature type="domain" description="4Fe-4S Mo/W bis-MGD-type" evidence="7">
    <location>
        <begin position="46"/>
        <end position="103"/>
    </location>
</feature>
<dbReference type="InterPro" id="IPR009010">
    <property type="entry name" value="Asp_de-COase-like_dom_sf"/>
</dbReference>
<evidence type="ECO:0000256" key="6">
    <source>
        <dbReference type="ARBA" id="ARBA00023014"/>
    </source>
</evidence>
<dbReference type="SMART" id="SM00926">
    <property type="entry name" value="Molybdop_Fe4S4"/>
    <property type="match status" value="1"/>
</dbReference>
<keyword evidence="2" id="KW-0479">Metal-binding</keyword>
<dbReference type="RefSeq" id="WP_074673112.1">
    <property type="nucleotide sequence ID" value="NZ_FNQG01000012.1"/>
</dbReference>
<dbReference type="Gene3D" id="3.30.2070.10">
    <property type="entry name" value="Formate dehydrogenase/DMSO reductase"/>
    <property type="match status" value="1"/>
</dbReference>
<dbReference type="InterPro" id="IPR006311">
    <property type="entry name" value="TAT_signal"/>
</dbReference>
<evidence type="ECO:0000313" key="9">
    <source>
        <dbReference type="Proteomes" id="UP000183469"/>
    </source>
</evidence>
<dbReference type="NCBIfam" id="TIGR01409">
    <property type="entry name" value="TAT_signal_seq"/>
    <property type="match status" value="1"/>
</dbReference>
<dbReference type="InterPro" id="IPR050612">
    <property type="entry name" value="Prok_Mopterin_Oxidored"/>
</dbReference>
<proteinExistence type="inferred from homology"/>
<dbReference type="InterPro" id="IPR006657">
    <property type="entry name" value="MoPterin_dinucl-bd_dom"/>
</dbReference>
<dbReference type="EMBL" id="FNQG01000012">
    <property type="protein sequence ID" value="SEA26365.1"/>
    <property type="molecule type" value="Genomic_DNA"/>
</dbReference>
<sequence>MKFDTKEFSRRTFIKGSLAAGAALGLGTALDLSGSPFQAAKAKGESKIVHSACPRNCYDTCSILSTVEDGVLKRVEGDKANTYTRGRLCAKGFSYTRSVYSPDRIKYPMRQSKRGGGRWERISWPDAFDIIAKKILAIKKEYGNTLPICLDKYSGNFNLLNYCVEGMMSSIGHTTRATGTPCWPAGIDAQTFDFGTIWNNDPEDMVNSKYMIIWGANPSWCSVHSMHLVMEAKKRGCKIVVIDPILTQTASKADWFIQIKPSTDGALALGIAKYLLDNNMVDYGWLAANAKGYEEFFQYVREKITLDWAAEKTGVKKEIIEQLAREYGTAKPASIWIGYGMQRHTNGGQNVRSIDALAAMTGNIGKSGGGAQYAQLQTWGVKYNVMGMKAPAGTTTTKDRIININNSAQEILDANDPPIKMLWIACRSPLTQAAEPQKLKEAYDKLDLIVTADLFMNPTVRMSDIVLPVTTPFETWGLNVSYWHYWCALNEPAIEPQYEAKSDLEIAMGLSKKLNELEPGSCTFPTEGKLEDWVAAEFTPDFLKQFGLTSWNELKKGPRKAVTGLIGWQDGKFKTPSGKYEFASETAVSEGHELLPVWTEEMKTPEKYPLRLMSPHWKLSINGQFQNLDWMMDIHSEPVVEMHPETAARYHVQNGDMVKLYNEQGAITLKAKLTKVTAPDTLVVYEMWLNDKDFNVNNTLKSLPADMGKKATGAPGIAFHDNFVALAKA</sequence>
<dbReference type="PANTHER" id="PTHR43742:SF6">
    <property type="entry name" value="OXIDOREDUCTASE YYAE-RELATED"/>
    <property type="match status" value="1"/>
</dbReference>
<keyword evidence="5" id="KW-0408">Iron</keyword>
<evidence type="ECO:0000256" key="3">
    <source>
        <dbReference type="ARBA" id="ARBA00022729"/>
    </source>
</evidence>
<dbReference type="GO" id="GO:0046872">
    <property type="term" value="F:metal ion binding"/>
    <property type="evidence" value="ECO:0007669"/>
    <property type="project" value="UniProtKB-KW"/>
</dbReference>
<keyword evidence="3" id="KW-0732">Signal</keyword>
<dbReference type="Proteomes" id="UP000183469">
    <property type="component" value="Unassembled WGS sequence"/>
</dbReference>
<dbReference type="InterPro" id="IPR006656">
    <property type="entry name" value="Mopterin_OxRdtase"/>
</dbReference>
<name>A0A1H3ZRY6_SELRU</name>